<dbReference type="PROSITE" id="PS50082">
    <property type="entry name" value="WD_REPEATS_2"/>
    <property type="match status" value="3"/>
</dbReference>
<dbReference type="SMART" id="SM00320">
    <property type="entry name" value="WD40"/>
    <property type="match status" value="10"/>
</dbReference>
<dbReference type="GO" id="GO:0032040">
    <property type="term" value="C:small-subunit processome"/>
    <property type="evidence" value="ECO:0007669"/>
    <property type="project" value="TreeGrafter"/>
</dbReference>
<accession>A0AA36GAV7</accession>
<reference evidence="8" key="1">
    <citation type="submission" date="2023-06" db="EMBL/GenBank/DDBJ databases">
        <authorList>
            <person name="Delattre M."/>
        </authorList>
    </citation>
    <scope>NUCLEOTIDE SEQUENCE</scope>
    <source>
        <strain evidence="8">AF72</strain>
    </source>
</reference>
<evidence type="ECO:0000259" key="7">
    <source>
        <dbReference type="Pfam" id="PF04003"/>
    </source>
</evidence>
<sequence length="859" mass="94432">MDTNFQFSNLIGTVYRNGRVLFSPDGYSVISPVGNKISIFDLKNNCSRTISFKCQHSIQHITLNAEGTHLVVIDEGGEILYVNLETSAVIHQFKATRLAKIAEFSPCGRYLAITPENTLQIQQMGSMVNNMFRPFHLIRLLHLSPETLTSVSWSCDSRLLCIGGEDKMIRIAPRVDAKNFTNFNIAAHKGRIVCADFQKNSYDLVSVDQRGLVNAWRCSLAGSDLLDGKLDKEDEVRPLELAYEKTNKAQLHDLAGLDRMEDVTAAAFHRESGLLVAGFANGVFVLLEAPSLSLIHNLRVSDIRISSLAISKAGDWLAIGCGKGTSAQLVVWEWQSETYVLKQQSHSERILSAEFSPDGAQIATGGEDGKLKVWSARTSFCVVTFTEHTSGISSVAWTQNGKAVLSASLDGTVRAHDLKRYRNFRTLVCPEPTQLGALAVDAAGDIVIAAAKELFSVFVWSLETGRLLDVLAGHSSIVPSISLHGNQLVTGSLDKTFKLWNVTESQTVDHTDLVCECVAIRFSPCGNLIAVLTMDSTIGFYSTDMDHVGSIDGRLDFEAGRSKFDAIKKSTSERNKSLTSICFSPDGSLLIAGGESNFVCLYSVAERLLLRKFTLTLNRSLDGVVPDINRRNFSEFGNMQLCDDSDSDDDQAAKKQLKLPGTVHSDKGERSAKPQIAVHNLSFCPTGRRFSVCSTEGVAVYSLDMLTLFDPFQLDSSTSPATVQKHLSLNEYSTALMAALKLNENTLVTQCLEATPVGQIELVCQTIPLLYAERLLKWIADGEVAYSSPHVHFYMKWIQAVLKVHGGQLKGRGDAALLTGLQQFIQHHTQLIRSMAEQNKYGLQYLVAMRQLNQPAKSS</sequence>
<dbReference type="Pfam" id="PF00400">
    <property type="entry name" value="WD40"/>
    <property type="match status" value="5"/>
</dbReference>
<keyword evidence="3 6" id="KW-0853">WD repeat</keyword>
<comment type="similarity">
    <text evidence="2">Belongs to the WD repeat PWP2 family.</text>
</comment>
<dbReference type="InterPro" id="IPR001680">
    <property type="entry name" value="WD40_rpt"/>
</dbReference>
<dbReference type="SUPFAM" id="SSF50998">
    <property type="entry name" value="Quinoprotein alcohol dehydrogenase-like"/>
    <property type="match status" value="2"/>
</dbReference>
<name>A0AA36GAV7_9BILA</name>
<organism evidence="8 9">
    <name type="scientific">Mesorhabditis spiculigera</name>
    <dbReference type="NCBI Taxonomy" id="96644"/>
    <lineage>
        <taxon>Eukaryota</taxon>
        <taxon>Metazoa</taxon>
        <taxon>Ecdysozoa</taxon>
        <taxon>Nematoda</taxon>
        <taxon>Chromadorea</taxon>
        <taxon>Rhabditida</taxon>
        <taxon>Rhabditina</taxon>
        <taxon>Rhabditomorpha</taxon>
        <taxon>Rhabditoidea</taxon>
        <taxon>Rhabditidae</taxon>
        <taxon>Mesorhabditinae</taxon>
        <taxon>Mesorhabditis</taxon>
    </lineage>
</organism>
<evidence type="ECO:0000256" key="4">
    <source>
        <dbReference type="ARBA" id="ARBA00022737"/>
    </source>
</evidence>
<dbReference type="InterPro" id="IPR007148">
    <property type="entry name" value="SSU_processome_Utp12"/>
</dbReference>
<dbReference type="EMBL" id="CATQJA010002692">
    <property type="protein sequence ID" value="CAJ0584359.1"/>
    <property type="molecule type" value="Genomic_DNA"/>
</dbReference>
<dbReference type="Proteomes" id="UP001177023">
    <property type="component" value="Unassembled WGS sequence"/>
</dbReference>
<dbReference type="PANTHER" id="PTHR19858:SF0">
    <property type="entry name" value="PERIODIC TRYPTOPHAN PROTEIN 2 HOMOLOG"/>
    <property type="match status" value="1"/>
</dbReference>
<evidence type="ECO:0000256" key="3">
    <source>
        <dbReference type="ARBA" id="ARBA00022574"/>
    </source>
</evidence>
<feature type="repeat" description="WD" evidence="6">
    <location>
        <begin position="471"/>
        <end position="510"/>
    </location>
</feature>
<dbReference type="CDD" id="cd00200">
    <property type="entry name" value="WD40"/>
    <property type="match status" value="1"/>
</dbReference>
<comment type="caution">
    <text evidence="8">The sequence shown here is derived from an EMBL/GenBank/DDBJ whole genome shotgun (WGS) entry which is preliminary data.</text>
</comment>
<feature type="domain" description="Small-subunit processome Utp12" evidence="7">
    <location>
        <begin position="743"/>
        <end position="847"/>
    </location>
</feature>
<comment type="subcellular location">
    <subcellularLocation>
        <location evidence="1">Nucleus</location>
        <location evidence="1">Nucleolus</location>
    </subcellularLocation>
</comment>
<dbReference type="InterPro" id="IPR027145">
    <property type="entry name" value="PWP2"/>
</dbReference>
<dbReference type="Pfam" id="PF04003">
    <property type="entry name" value="Utp12"/>
    <property type="match status" value="1"/>
</dbReference>
<keyword evidence="5" id="KW-0539">Nucleus</keyword>
<dbReference type="GO" id="GO:0034388">
    <property type="term" value="C:Pwp2p-containing subcomplex of 90S preribosome"/>
    <property type="evidence" value="ECO:0007669"/>
    <property type="project" value="TreeGrafter"/>
</dbReference>
<feature type="non-terminal residue" evidence="8">
    <location>
        <position position="859"/>
    </location>
</feature>
<feature type="repeat" description="WD" evidence="6">
    <location>
        <begin position="343"/>
        <end position="384"/>
    </location>
</feature>
<dbReference type="GO" id="GO:0000462">
    <property type="term" value="P:maturation of SSU-rRNA from tricistronic rRNA transcript (SSU-rRNA, 5.8S rRNA, LSU-rRNA)"/>
    <property type="evidence" value="ECO:0007669"/>
    <property type="project" value="TreeGrafter"/>
</dbReference>
<keyword evidence="4" id="KW-0677">Repeat</keyword>
<keyword evidence="9" id="KW-1185">Reference proteome</keyword>
<dbReference type="Gene3D" id="2.130.10.10">
    <property type="entry name" value="YVTN repeat-like/Quinoprotein amine dehydrogenase"/>
    <property type="match status" value="3"/>
</dbReference>
<dbReference type="GO" id="GO:0000028">
    <property type="term" value="P:ribosomal small subunit assembly"/>
    <property type="evidence" value="ECO:0007669"/>
    <property type="project" value="TreeGrafter"/>
</dbReference>
<proteinExistence type="inferred from homology"/>
<gene>
    <name evidence="8" type="ORF">MSPICULIGERA_LOCUS22418</name>
</gene>
<dbReference type="AlphaFoldDB" id="A0AA36GAV7"/>
<evidence type="ECO:0000256" key="1">
    <source>
        <dbReference type="ARBA" id="ARBA00004604"/>
    </source>
</evidence>
<evidence type="ECO:0000256" key="6">
    <source>
        <dbReference type="PROSITE-ProRule" id="PRU00221"/>
    </source>
</evidence>
<evidence type="ECO:0000256" key="5">
    <source>
        <dbReference type="ARBA" id="ARBA00023242"/>
    </source>
</evidence>
<protein>
    <recommendedName>
        <fullName evidence="7">Small-subunit processome Utp12 domain-containing protein</fullName>
    </recommendedName>
</protein>
<evidence type="ECO:0000256" key="2">
    <source>
        <dbReference type="ARBA" id="ARBA00010226"/>
    </source>
</evidence>
<feature type="repeat" description="WD" evidence="6">
    <location>
        <begin position="385"/>
        <end position="426"/>
    </location>
</feature>
<evidence type="ECO:0000313" key="9">
    <source>
        <dbReference type="Proteomes" id="UP001177023"/>
    </source>
</evidence>
<dbReference type="PROSITE" id="PS50294">
    <property type="entry name" value="WD_REPEATS_REGION"/>
    <property type="match status" value="3"/>
</dbReference>
<evidence type="ECO:0000313" key="8">
    <source>
        <dbReference type="EMBL" id="CAJ0584359.1"/>
    </source>
</evidence>
<dbReference type="InterPro" id="IPR011047">
    <property type="entry name" value="Quinoprotein_ADH-like_sf"/>
</dbReference>
<dbReference type="InterPro" id="IPR015943">
    <property type="entry name" value="WD40/YVTN_repeat-like_dom_sf"/>
</dbReference>
<dbReference type="PANTHER" id="PTHR19858">
    <property type="entry name" value="WD40 REPEAT PROTEIN"/>
    <property type="match status" value="1"/>
</dbReference>